<sequence length="51" mass="6076">MSKIYTEEELKEIAHQLANPNGEFGLVIADNMNEKQYRHDTGNHQKYWVKR</sequence>
<proteinExistence type="predicted"/>
<gene>
    <name evidence="1" type="ORF">NCTC11388_04091</name>
</gene>
<evidence type="ECO:0000313" key="1">
    <source>
        <dbReference type="EMBL" id="SUJ27088.1"/>
    </source>
</evidence>
<dbReference type="Proteomes" id="UP000254893">
    <property type="component" value="Unassembled WGS sequence"/>
</dbReference>
<reference evidence="1 2" key="1">
    <citation type="submission" date="2018-06" db="EMBL/GenBank/DDBJ databases">
        <authorList>
            <consortium name="Pathogen Informatics"/>
            <person name="Doyle S."/>
        </authorList>
    </citation>
    <scope>NUCLEOTIDE SEQUENCE [LARGE SCALE GENOMIC DNA]</scope>
    <source>
        <strain evidence="1 2">NCTC11388</strain>
    </source>
</reference>
<protein>
    <submittedName>
        <fullName evidence="1">Uncharacterized protein</fullName>
    </submittedName>
</protein>
<evidence type="ECO:0000313" key="2">
    <source>
        <dbReference type="Proteomes" id="UP000254893"/>
    </source>
</evidence>
<dbReference type="AlphaFoldDB" id="A0A380CRN8"/>
<accession>A0A380CRN8</accession>
<organism evidence="1 2">
    <name type="scientific">Sphingobacterium spiritivorum</name>
    <name type="common">Flavobacterium spiritivorum</name>
    <dbReference type="NCBI Taxonomy" id="258"/>
    <lineage>
        <taxon>Bacteria</taxon>
        <taxon>Pseudomonadati</taxon>
        <taxon>Bacteroidota</taxon>
        <taxon>Sphingobacteriia</taxon>
        <taxon>Sphingobacteriales</taxon>
        <taxon>Sphingobacteriaceae</taxon>
        <taxon>Sphingobacterium</taxon>
    </lineage>
</organism>
<name>A0A380CRN8_SPHSI</name>
<dbReference type="EMBL" id="UGYW01000002">
    <property type="protein sequence ID" value="SUJ27088.1"/>
    <property type="molecule type" value="Genomic_DNA"/>
</dbReference>